<protein>
    <submittedName>
        <fullName evidence="6">Helix-turn-helix domain-containing protein</fullName>
    </submittedName>
</protein>
<feature type="transmembrane region" description="Helical" evidence="4">
    <location>
        <begin position="295"/>
        <end position="315"/>
    </location>
</feature>
<keyword evidence="2" id="KW-0238">DNA-binding</keyword>
<keyword evidence="4" id="KW-0812">Transmembrane</keyword>
<feature type="domain" description="HTH araC/xylS-type" evidence="5">
    <location>
        <begin position="669"/>
        <end position="768"/>
    </location>
</feature>
<dbReference type="Proteomes" id="UP001304650">
    <property type="component" value="Chromosome"/>
</dbReference>
<proteinExistence type="predicted"/>
<dbReference type="Gene3D" id="1.10.10.60">
    <property type="entry name" value="Homeodomain-like"/>
    <property type="match status" value="2"/>
</dbReference>
<dbReference type="InterPro" id="IPR018060">
    <property type="entry name" value="HTH_AraC"/>
</dbReference>
<accession>A0AA96LMU2</accession>
<organism evidence="6 7">
    <name type="scientific">Paenibacillus roseopurpureus</name>
    <dbReference type="NCBI Taxonomy" id="2918901"/>
    <lineage>
        <taxon>Bacteria</taxon>
        <taxon>Bacillati</taxon>
        <taxon>Bacillota</taxon>
        <taxon>Bacilli</taxon>
        <taxon>Bacillales</taxon>
        <taxon>Paenibacillaceae</taxon>
        <taxon>Paenibacillus</taxon>
    </lineage>
</organism>
<evidence type="ECO:0000256" key="4">
    <source>
        <dbReference type="SAM" id="Phobius"/>
    </source>
</evidence>
<evidence type="ECO:0000256" key="2">
    <source>
        <dbReference type="ARBA" id="ARBA00023125"/>
    </source>
</evidence>
<dbReference type="EMBL" id="CP130319">
    <property type="protein sequence ID" value="WNR42729.1"/>
    <property type="molecule type" value="Genomic_DNA"/>
</dbReference>
<dbReference type="PANTHER" id="PTHR43280">
    <property type="entry name" value="ARAC-FAMILY TRANSCRIPTIONAL REGULATOR"/>
    <property type="match status" value="1"/>
</dbReference>
<dbReference type="GO" id="GO:0003700">
    <property type="term" value="F:DNA-binding transcription factor activity"/>
    <property type="evidence" value="ECO:0007669"/>
    <property type="project" value="InterPro"/>
</dbReference>
<evidence type="ECO:0000313" key="6">
    <source>
        <dbReference type="EMBL" id="WNR42729.1"/>
    </source>
</evidence>
<reference evidence="6" key="1">
    <citation type="submission" date="2022-02" db="EMBL/GenBank/DDBJ databases">
        <title>Paenibacillus sp. MBLB1832 Whole Genome Shotgun Sequencing.</title>
        <authorList>
            <person name="Hwang C.Y."/>
            <person name="Cho E.-S."/>
            <person name="Seo M.-J."/>
        </authorList>
    </citation>
    <scope>NUCLEOTIDE SEQUENCE</scope>
    <source>
        <strain evidence="6">MBLB1832</strain>
    </source>
</reference>
<name>A0AA96LMU2_9BACL</name>
<dbReference type="PROSITE" id="PS01124">
    <property type="entry name" value="HTH_ARAC_FAMILY_2"/>
    <property type="match status" value="1"/>
</dbReference>
<gene>
    <name evidence="6" type="ORF">MJB10_16565</name>
</gene>
<dbReference type="PROSITE" id="PS00041">
    <property type="entry name" value="HTH_ARAC_FAMILY_1"/>
    <property type="match status" value="1"/>
</dbReference>
<evidence type="ECO:0000259" key="5">
    <source>
        <dbReference type="PROSITE" id="PS01124"/>
    </source>
</evidence>
<dbReference type="SMART" id="SM00342">
    <property type="entry name" value="HTH_ARAC"/>
    <property type="match status" value="1"/>
</dbReference>
<feature type="transmembrane region" description="Helical" evidence="4">
    <location>
        <begin position="6"/>
        <end position="28"/>
    </location>
</feature>
<dbReference type="PANTHER" id="PTHR43280:SF10">
    <property type="entry name" value="REGULATORY PROTEIN POCR"/>
    <property type="match status" value="1"/>
</dbReference>
<evidence type="ECO:0000313" key="7">
    <source>
        <dbReference type="Proteomes" id="UP001304650"/>
    </source>
</evidence>
<keyword evidence="7" id="KW-1185">Reference proteome</keyword>
<dbReference type="GO" id="GO:0043565">
    <property type="term" value="F:sequence-specific DNA binding"/>
    <property type="evidence" value="ECO:0007669"/>
    <property type="project" value="InterPro"/>
</dbReference>
<evidence type="ECO:0000256" key="1">
    <source>
        <dbReference type="ARBA" id="ARBA00023015"/>
    </source>
</evidence>
<dbReference type="RefSeq" id="WP_314796423.1">
    <property type="nucleotide sequence ID" value="NZ_CP130319.1"/>
</dbReference>
<keyword evidence="4" id="KW-0472">Membrane</keyword>
<dbReference type="InterPro" id="IPR018062">
    <property type="entry name" value="HTH_AraC-typ_CS"/>
</dbReference>
<dbReference type="Gene3D" id="3.30.450.20">
    <property type="entry name" value="PAS domain"/>
    <property type="match status" value="1"/>
</dbReference>
<dbReference type="SUPFAM" id="SSF46689">
    <property type="entry name" value="Homeodomain-like"/>
    <property type="match status" value="1"/>
</dbReference>
<keyword evidence="1" id="KW-0805">Transcription regulation</keyword>
<dbReference type="InterPro" id="IPR009057">
    <property type="entry name" value="Homeodomain-like_sf"/>
</dbReference>
<dbReference type="Pfam" id="PF12833">
    <property type="entry name" value="HTH_18"/>
    <property type="match status" value="1"/>
</dbReference>
<keyword evidence="3" id="KW-0804">Transcription</keyword>
<sequence>MYKKLLITFVASITALIIILSSLLYYNYTSSSIETVKEMKGNILSNISYSSVYMDNIAKKFSQSLMLNNSIMSFAYSKEQDILTISGAMKTLNNLTIPNSYIYSTYIYNKNIDTFLTTNTFYDSHDFYDKEIVAMLKSPQAVKSPSLYPIPRKIPVTDGSKVNEINVYTYLLFDTNNNKGDFDSAIVLNVDADWLRLTISSLDNKMGEDGNEIFVLDEKGDIVSHYSPDMFKQNISDQSYIRDVLQTVAPSGTFFKQLHNKKYVVSYVSSDELKWKFISLTPYDTFFSSVKKNGLLTLAFCLIVLILGLLFAFLASKKLYHPIGTLTKGIKQKLGQESKPEKNIDEVSFLSTAFNGMIDKTILLENMKRNTAPLLKNDFLKNVITGQAYLPLEKILAKGKELQVELNLTNKLFLFMLKIDFYKDFLDQHNEKDRSLYKIGISNIAQEITNEYYRNEVIETGFDQFTLLVDIGEETEESDSYMGIFQDIVTRIQACVKKYLNISLTGTLGHVINSPDQIKYAYEKTLSLSMYRMKLGHHSIITSEMLNDLDDNSFQFPASKEKQLIDSLKLGNSEDAKEAYNDIIQAMEHSSYDTILTSVIYLFFSIYNSLNRIVEGSQSTFNAISIDFFNQVAEFETLEEIERTFFKLFDDIVLMKDGTKDKKKNMIVDNVVHMIHANYADKNLTLTSIAEALSISSVYLGRLFKNATGKSVAEFITTVRMENIKDLLGQTQMPINDILDRCGIEKSNYFYTSFKKYFGVSLTEYRLQNVKVNSEKEIL</sequence>
<keyword evidence="4" id="KW-1133">Transmembrane helix</keyword>
<dbReference type="KEGG" id="proo:MJB10_16565"/>
<evidence type="ECO:0000256" key="3">
    <source>
        <dbReference type="ARBA" id="ARBA00023163"/>
    </source>
</evidence>
<dbReference type="AlphaFoldDB" id="A0AA96LMU2"/>